<evidence type="ECO:0000256" key="1">
    <source>
        <dbReference type="ARBA" id="ARBA00004123"/>
    </source>
</evidence>
<evidence type="ECO:0000256" key="3">
    <source>
        <dbReference type="ARBA" id="ARBA00023015"/>
    </source>
</evidence>
<evidence type="ECO:0000256" key="9">
    <source>
        <dbReference type="SAM" id="MobiDB-lite"/>
    </source>
</evidence>
<comment type="function">
    <text evidence="7">Component of the Mediator complex, a coactivator involved in the regulated transcription of nearly all RNA polymerase II-dependent genes. Mediator functions as a bridge to convey information from gene-specific regulatory proteins to the basal RNA polymerase II transcription machinery. Mediator is recruited to promoters by direct interactions with regulatory proteins and serves as a scaffold for the assembly of a functional preinitiation complex with RNA polymerase II and the general transcription factors.</text>
</comment>
<accession>A0A6A6XDE7</accession>
<evidence type="ECO:0000256" key="8">
    <source>
        <dbReference type="SAM" id="Coils"/>
    </source>
</evidence>
<feature type="region of interest" description="Disordered" evidence="9">
    <location>
        <begin position="1"/>
        <end position="45"/>
    </location>
</feature>
<evidence type="ECO:0000256" key="4">
    <source>
        <dbReference type="ARBA" id="ARBA00023159"/>
    </source>
</evidence>
<evidence type="ECO:0000256" key="5">
    <source>
        <dbReference type="ARBA" id="ARBA00023163"/>
    </source>
</evidence>
<dbReference type="InterPro" id="IPR011425">
    <property type="entry name" value="Med9"/>
</dbReference>
<feature type="coiled-coil region" evidence="8">
    <location>
        <begin position="114"/>
        <end position="141"/>
    </location>
</feature>
<reference evidence="10" key="1">
    <citation type="journal article" date="2020" name="Stud. Mycol.">
        <title>101 Dothideomycetes genomes: a test case for predicting lifestyles and emergence of pathogens.</title>
        <authorList>
            <person name="Haridas S."/>
            <person name="Albert R."/>
            <person name="Binder M."/>
            <person name="Bloem J."/>
            <person name="Labutti K."/>
            <person name="Salamov A."/>
            <person name="Andreopoulos B."/>
            <person name="Baker S."/>
            <person name="Barry K."/>
            <person name="Bills G."/>
            <person name="Bluhm B."/>
            <person name="Cannon C."/>
            <person name="Castanera R."/>
            <person name="Culley D."/>
            <person name="Daum C."/>
            <person name="Ezra D."/>
            <person name="Gonzalez J."/>
            <person name="Henrissat B."/>
            <person name="Kuo A."/>
            <person name="Liang C."/>
            <person name="Lipzen A."/>
            <person name="Lutzoni F."/>
            <person name="Magnuson J."/>
            <person name="Mondo S."/>
            <person name="Nolan M."/>
            <person name="Ohm R."/>
            <person name="Pangilinan J."/>
            <person name="Park H.-J."/>
            <person name="Ramirez L."/>
            <person name="Alfaro M."/>
            <person name="Sun H."/>
            <person name="Tritt A."/>
            <person name="Yoshinaga Y."/>
            <person name="Zwiers L.-H."/>
            <person name="Turgeon B."/>
            <person name="Goodwin S."/>
            <person name="Spatafora J."/>
            <person name="Crous P."/>
            <person name="Grigoriev I."/>
        </authorList>
    </citation>
    <scope>NUCLEOTIDE SEQUENCE</scope>
    <source>
        <strain evidence="10">CBS 109.77</strain>
    </source>
</reference>
<evidence type="ECO:0000313" key="11">
    <source>
        <dbReference type="Proteomes" id="UP000799757"/>
    </source>
</evidence>
<feature type="compositionally biased region" description="Pro residues" evidence="9">
    <location>
        <begin position="63"/>
        <end position="73"/>
    </location>
</feature>
<protein>
    <recommendedName>
        <fullName evidence="7">Mediator of RNA polymerase II transcription subunit 9</fullName>
    </recommendedName>
    <alternativeName>
        <fullName evidence="7">Mediator complex subunit 9</fullName>
    </alternativeName>
</protein>
<evidence type="ECO:0000256" key="2">
    <source>
        <dbReference type="ARBA" id="ARBA00008089"/>
    </source>
</evidence>
<dbReference type="GO" id="GO:0016592">
    <property type="term" value="C:mediator complex"/>
    <property type="evidence" value="ECO:0007669"/>
    <property type="project" value="InterPro"/>
</dbReference>
<dbReference type="EMBL" id="MU001916">
    <property type="protein sequence ID" value="KAF2793727.1"/>
    <property type="molecule type" value="Genomic_DNA"/>
</dbReference>
<sequence length="153" mass="16071">MSGPATPRGPASAAASLPPTGSATPALPPQPPQPTAPPLPSPATFDILPDLHKLLSRLINVPAQPPANTPTPNDPLVDGPLEIQHLATAATALKLKISKARRAVMAMPDMDRTCEDQQEEIEYLEARIARHKAALQELGKLEAEADGDQSMTG</sequence>
<evidence type="ECO:0000256" key="7">
    <source>
        <dbReference type="RuleBase" id="RU364145"/>
    </source>
</evidence>
<dbReference type="GO" id="GO:0006357">
    <property type="term" value="P:regulation of transcription by RNA polymerase II"/>
    <property type="evidence" value="ECO:0007669"/>
    <property type="project" value="InterPro"/>
</dbReference>
<comment type="subcellular location">
    <subcellularLocation>
        <location evidence="1 7">Nucleus</location>
    </subcellularLocation>
</comment>
<keyword evidence="8" id="KW-0175">Coiled coil</keyword>
<dbReference type="OrthoDB" id="5414694at2759"/>
<feature type="compositionally biased region" description="Pro residues" evidence="9">
    <location>
        <begin position="26"/>
        <end position="41"/>
    </location>
</feature>
<feature type="region of interest" description="Disordered" evidence="9">
    <location>
        <begin position="60"/>
        <end position="79"/>
    </location>
</feature>
<keyword evidence="5 7" id="KW-0804">Transcription</keyword>
<evidence type="ECO:0000256" key="6">
    <source>
        <dbReference type="ARBA" id="ARBA00023242"/>
    </source>
</evidence>
<gene>
    <name evidence="7" type="primary">MED9</name>
    <name evidence="10" type="ORF">K505DRAFT_243705</name>
</gene>
<dbReference type="Proteomes" id="UP000799757">
    <property type="component" value="Unassembled WGS sequence"/>
</dbReference>
<dbReference type="AlphaFoldDB" id="A0A6A6XDE7"/>
<keyword evidence="11" id="KW-1185">Reference proteome</keyword>
<name>A0A6A6XDE7_9PLEO</name>
<proteinExistence type="inferred from homology"/>
<dbReference type="GO" id="GO:0003712">
    <property type="term" value="F:transcription coregulator activity"/>
    <property type="evidence" value="ECO:0007669"/>
    <property type="project" value="InterPro"/>
</dbReference>
<evidence type="ECO:0000313" key="10">
    <source>
        <dbReference type="EMBL" id="KAF2793727.1"/>
    </source>
</evidence>
<keyword evidence="3 7" id="KW-0805">Transcription regulation</keyword>
<comment type="subunit">
    <text evidence="7">Component of the Mediator complex.</text>
</comment>
<organism evidence="10 11">
    <name type="scientific">Melanomma pulvis-pyrius CBS 109.77</name>
    <dbReference type="NCBI Taxonomy" id="1314802"/>
    <lineage>
        <taxon>Eukaryota</taxon>
        <taxon>Fungi</taxon>
        <taxon>Dikarya</taxon>
        <taxon>Ascomycota</taxon>
        <taxon>Pezizomycotina</taxon>
        <taxon>Dothideomycetes</taxon>
        <taxon>Pleosporomycetidae</taxon>
        <taxon>Pleosporales</taxon>
        <taxon>Melanommataceae</taxon>
        <taxon>Melanomma</taxon>
    </lineage>
</organism>
<dbReference type="Pfam" id="PF07544">
    <property type="entry name" value="Med9"/>
    <property type="match status" value="1"/>
</dbReference>
<keyword evidence="4 7" id="KW-0010">Activator</keyword>
<keyword evidence="6 7" id="KW-0539">Nucleus</keyword>
<comment type="similarity">
    <text evidence="2 7">Belongs to the Mediator complex subunit 9 family.</text>
</comment>